<dbReference type="EMBL" id="JAVFWL010000003">
    <property type="protein sequence ID" value="KAK6745752.1"/>
    <property type="molecule type" value="Genomic_DNA"/>
</dbReference>
<dbReference type="Pfam" id="PF17619">
    <property type="entry name" value="SCVP"/>
    <property type="match status" value="1"/>
</dbReference>
<dbReference type="InterPro" id="IPR035126">
    <property type="entry name" value="SCVP"/>
</dbReference>
<evidence type="ECO:0000313" key="3">
    <source>
        <dbReference type="Proteomes" id="UP001303046"/>
    </source>
</evidence>
<dbReference type="PANTHER" id="PTHR36955:SF1">
    <property type="entry name" value="SECRETED NEMATODE CLADE V PROTEIN GENE FAMILY"/>
    <property type="match status" value="1"/>
</dbReference>
<dbReference type="PANTHER" id="PTHR36955">
    <property type="entry name" value="SECRETED NEMATODE CLADE V PROTEIN GENE FAMILY"/>
    <property type="match status" value="1"/>
</dbReference>
<keyword evidence="3" id="KW-1185">Reference proteome</keyword>
<proteinExistence type="predicted"/>
<accession>A0ABR1D6A4</accession>
<evidence type="ECO:0000313" key="2">
    <source>
        <dbReference type="EMBL" id="KAK6745752.1"/>
    </source>
</evidence>
<protein>
    <submittedName>
        <fullName evidence="2">Uncharacterized protein</fullName>
    </submittedName>
</protein>
<evidence type="ECO:0000256" key="1">
    <source>
        <dbReference type="SAM" id="MobiDB-lite"/>
    </source>
</evidence>
<reference evidence="2 3" key="1">
    <citation type="submission" date="2023-08" db="EMBL/GenBank/DDBJ databases">
        <title>A Necator americanus chromosomal reference genome.</title>
        <authorList>
            <person name="Ilik V."/>
            <person name="Petrzelkova K.J."/>
            <person name="Pardy F."/>
            <person name="Fuh T."/>
            <person name="Niatou-Singa F.S."/>
            <person name="Gouil Q."/>
            <person name="Baker L."/>
            <person name="Ritchie M.E."/>
            <person name="Jex A.R."/>
            <person name="Gazzola D."/>
            <person name="Li H."/>
            <person name="Toshio Fujiwara R."/>
            <person name="Zhan B."/>
            <person name="Aroian R.V."/>
            <person name="Pafco B."/>
            <person name="Schwarz E.M."/>
        </authorList>
    </citation>
    <scope>NUCLEOTIDE SEQUENCE [LARGE SCALE GENOMIC DNA]</scope>
    <source>
        <strain evidence="2 3">Aroian</strain>
        <tissue evidence="2">Whole animal</tissue>
    </source>
</reference>
<sequence length="216" mass="23772">MTRWSGQTRRLDASIVGSKRREAEASTATAIGCARSGAVRLAVVVVEMGPSRAAMLSGAPEHDTRHRLPSTWHSSSSSLRRCSALQRLAPQLQRQRHQHLLLLLPPATAGKRKREVESVEVTVLTKMNYDPEMNDSHMQELSAMFSDYAQTSGITFNEDLVDETVKNEDGKFAVVYTVLGADCGVVDKFARGAKSNFNFITRIKVKCGGQPEIVIN</sequence>
<feature type="region of interest" description="Disordered" evidence="1">
    <location>
        <begin position="56"/>
        <end position="75"/>
    </location>
</feature>
<comment type="caution">
    <text evidence="2">The sequence shown here is derived from an EMBL/GenBank/DDBJ whole genome shotgun (WGS) entry which is preliminary data.</text>
</comment>
<name>A0ABR1D6A4_NECAM</name>
<organism evidence="2 3">
    <name type="scientific">Necator americanus</name>
    <name type="common">Human hookworm</name>
    <dbReference type="NCBI Taxonomy" id="51031"/>
    <lineage>
        <taxon>Eukaryota</taxon>
        <taxon>Metazoa</taxon>
        <taxon>Ecdysozoa</taxon>
        <taxon>Nematoda</taxon>
        <taxon>Chromadorea</taxon>
        <taxon>Rhabditida</taxon>
        <taxon>Rhabditina</taxon>
        <taxon>Rhabditomorpha</taxon>
        <taxon>Strongyloidea</taxon>
        <taxon>Ancylostomatidae</taxon>
        <taxon>Bunostominae</taxon>
        <taxon>Necator</taxon>
    </lineage>
</organism>
<gene>
    <name evidence="2" type="primary">Necator_chrIII.g12852</name>
    <name evidence="2" type="ORF">RB195_012085</name>
</gene>
<dbReference type="Proteomes" id="UP001303046">
    <property type="component" value="Unassembled WGS sequence"/>
</dbReference>